<sequence>GEVDKETLRSKFLGSLIGTAAGDALGASVEGWRMVAEGEVKALAERGGLLIYTDDTHMAIGVAESLIAKRGFDGEHMAHTFIRNYDLEPFRGYGPGPPRIFRMIKGGDAWDKAAEKLYSGGSYGNGSAMRIAPIGVFYHDDPTSLKQVAYESSHITHAHELGKQGAALQACAVALATEAEPSSLFASDEFLKGLKDFVEHEVYQQKLGCIERLIGEGDKVKVVLELGNGIEAFNSVPTAIYSFLTHPQSFAEAIIYAISLGGDTDTIAAMTGAISGAYLGIEAIPETWKQRLENREYIEELAQKLWLIKMRR</sequence>
<evidence type="ECO:0000313" key="3">
    <source>
        <dbReference type="EMBL" id="GAI17979.1"/>
    </source>
</evidence>
<protein>
    <recommendedName>
        <fullName evidence="4">ADP-ribosylglycohydrolase</fullName>
    </recommendedName>
</protein>
<gene>
    <name evidence="3" type="ORF">S06H3_14208</name>
</gene>
<dbReference type="GO" id="GO:0016787">
    <property type="term" value="F:hydrolase activity"/>
    <property type="evidence" value="ECO:0007669"/>
    <property type="project" value="UniProtKB-KW"/>
</dbReference>
<dbReference type="SUPFAM" id="SSF101478">
    <property type="entry name" value="ADP-ribosylglycohydrolase"/>
    <property type="match status" value="1"/>
</dbReference>
<accession>X1NH56</accession>
<comment type="similarity">
    <text evidence="1">Belongs to the ADP-ribosylglycohydrolase family.</text>
</comment>
<reference evidence="3" key="1">
    <citation type="journal article" date="2014" name="Front. Microbiol.">
        <title>High frequency of phylogenetically diverse reductive dehalogenase-homologous genes in deep subseafloor sedimentary metagenomes.</title>
        <authorList>
            <person name="Kawai M."/>
            <person name="Futagami T."/>
            <person name="Toyoda A."/>
            <person name="Takaki Y."/>
            <person name="Nishi S."/>
            <person name="Hori S."/>
            <person name="Arai W."/>
            <person name="Tsubouchi T."/>
            <person name="Morono Y."/>
            <person name="Uchiyama I."/>
            <person name="Ito T."/>
            <person name="Fujiyama A."/>
            <person name="Inagaki F."/>
            <person name="Takami H."/>
        </authorList>
    </citation>
    <scope>NUCLEOTIDE SEQUENCE</scope>
    <source>
        <strain evidence="3">Expedition CK06-06</strain>
    </source>
</reference>
<dbReference type="InterPro" id="IPR050792">
    <property type="entry name" value="ADP-ribosylglycohydrolase"/>
</dbReference>
<evidence type="ECO:0000256" key="2">
    <source>
        <dbReference type="ARBA" id="ARBA00022801"/>
    </source>
</evidence>
<dbReference type="Pfam" id="PF03747">
    <property type="entry name" value="ADP_ribosyl_GH"/>
    <property type="match status" value="1"/>
</dbReference>
<proteinExistence type="inferred from homology"/>
<organism evidence="3">
    <name type="scientific">marine sediment metagenome</name>
    <dbReference type="NCBI Taxonomy" id="412755"/>
    <lineage>
        <taxon>unclassified sequences</taxon>
        <taxon>metagenomes</taxon>
        <taxon>ecological metagenomes</taxon>
    </lineage>
</organism>
<dbReference type="PANTHER" id="PTHR16222">
    <property type="entry name" value="ADP-RIBOSYLGLYCOHYDROLASE"/>
    <property type="match status" value="1"/>
</dbReference>
<keyword evidence="2" id="KW-0378">Hydrolase</keyword>
<evidence type="ECO:0000256" key="1">
    <source>
        <dbReference type="ARBA" id="ARBA00010702"/>
    </source>
</evidence>
<feature type="non-terminal residue" evidence="3">
    <location>
        <position position="1"/>
    </location>
</feature>
<dbReference type="AlphaFoldDB" id="X1NH56"/>
<dbReference type="InterPro" id="IPR036705">
    <property type="entry name" value="Ribosyl_crysJ1_sf"/>
</dbReference>
<dbReference type="GO" id="GO:0005739">
    <property type="term" value="C:mitochondrion"/>
    <property type="evidence" value="ECO:0007669"/>
    <property type="project" value="TreeGrafter"/>
</dbReference>
<dbReference type="EMBL" id="BARV01006945">
    <property type="protein sequence ID" value="GAI17979.1"/>
    <property type="molecule type" value="Genomic_DNA"/>
</dbReference>
<dbReference type="GO" id="GO:0005634">
    <property type="term" value="C:nucleus"/>
    <property type="evidence" value="ECO:0007669"/>
    <property type="project" value="TreeGrafter"/>
</dbReference>
<dbReference type="InterPro" id="IPR005502">
    <property type="entry name" value="Ribosyl_crysJ1"/>
</dbReference>
<comment type="caution">
    <text evidence="3">The sequence shown here is derived from an EMBL/GenBank/DDBJ whole genome shotgun (WGS) entry which is preliminary data.</text>
</comment>
<evidence type="ECO:0008006" key="4">
    <source>
        <dbReference type="Google" id="ProtNLM"/>
    </source>
</evidence>
<name>X1NH56_9ZZZZ</name>
<dbReference type="Gene3D" id="1.10.4080.10">
    <property type="entry name" value="ADP-ribosylation/Crystallin J1"/>
    <property type="match status" value="1"/>
</dbReference>
<dbReference type="PANTHER" id="PTHR16222:SF24">
    <property type="entry name" value="ADP-RIBOSYLHYDROLASE ARH3"/>
    <property type="match status" value="1"/>
</dbReference>